<protein>
    <submittedName>
        <fullName evidence="2">Uncharacterized protein</fullName>
    </submittedName>
</protein>
<organism evidence="2 3">
    <name type="scientific">Colletotrichum chrysophilum</name>
    <dbReference type="NCBI Taxonomy" id="1836956"/>
    <lineage>
        <taxon>Eukaryota</taxon>
        <taxon>Fungi</taxon>
        <taxon>Dikarya</taxon>
        <taxon>Ascomycota</taxon>
        <taxon>Pezizomycotina</taxon>
        <taxon>Sordariomycetes</taxon>
        <taxon>Hypocreomycetidae</taxon>
        <taxon>Glomerellales</taxon>
        <taxon>Glomerellaceae</taxon>
        <taxon>Colletotrichum</taxon>
        <taxon>Colletotrichum gloeosporioides species complex</taxon>
    </lineage>
</organism>
<sequence length="141" mass="14548">MFPSSQETWKRGDLSQPGPDPANCPFPLMRCTPTPGSCWRPAGVAIAGAAASSLPPLSTAVGQGSSPMEGNYCQHHLAPQQHLFPSSGHHARTPKRYLPALPILHPLIRTSSAAAAATAAATDSNSAIAGPPVPQLVLVIS</sequence>
<evidence type="ECO:0000313" key="3">
    <source>
        <dbReference type="Proteomes" id="UP001243330"/>
    </source>
</evidence>
<evidence type="ECO:0000256" key="1">
    <source>
        <dbReference type="SAM" id="MobiDB-lite"/>
    </source>
</evidence>
<evidence type="ECO:0000313" key="2">
    <source>
        <dbReference type="EMBL" id="KAK1839912.1"/>
    </source>
</evidence>
<accession>A0AAD9E9U8</accession>
<keyword evidence="3" id="KW-1185">Reference proteome</keyword>
<comment type="caution">
    <text evidence="2">The sequence shown here is derived from an EMBL/GenBank/DDBJ whole genome shotgun (WGS) entry which is preliminary data.</text>
</comment>
<dbReference type="AlphaFoldDB" id="A0AAD9E9U8"/>
<proteinExistence type="predicted"/>
<name>A0AAD9E9U8_9PEZI</name>
<feature type="region of interest" description="Disordered" evidence="1">
    <location>
        <begin position="1"/>
        <end position="21"/>
    </location>
</feature>
<gene>
    <name evidence="2" type="ORF">CCHR01_17469</name>
</gene>
<reference evidence="2" key="1">
    <citation type="submission" date="2023-01" db="EMBL/GenBank/DDBJ databases">
        <title>Colletotrichum chrysophilum M932 genome sequence.</title>
        <authorList>
            <person name="Baroncelli R."/>
        </authorList>
    </citation>
    <scope>NUCLEOTIDE SEQUENCE</scope>
    <source>
        <strain evidence="2">M932</strain>
    </source>
</reference>
<dbReference type="Proteomes" id="UP001243330">
    <property type="component" value="Unassembled WGS sequence"/>
</dbReference>
<dbReference type="EMBL" id="JAQOWY010000615">
    <property type="protein sequence ID" value="KAK1839912.1"/>
    <property type="molecule type" value="Genomic_DNA"/>
</dbReference>